<comment type="cofactor">
    <cofactor evidence="8">
        <name>Cu cation</name>
        <dbReference type="ChEBI" id="CHEBI:23378"/>
    </cofactor>
    <text evidence="8">Binds 1 copper ion per subunit.</text>
</comment>
<dbReference type="GO" id="GO:0005507">
    <property type="term" value="F:copper ion binding"/>
    <property type="evidence" value="ECO:0007669"/>
    <property type="project" value="InterPro"/>
</dbReference>
<dbReference type="Proteomes" id="UP000441585">
    <property type="component" value="Unassembled WGS sequence"/>
</dbReference>
<feature type="chain" id="PRO_5038458483" description="Superoxide dismutase [Cu-Zn]" evidence="9">
    <location>
        <begin position="24"/>
        <end position="189"/>
    </location>
</feature>
<comment type="cofactor">
    <cofactor evidence="8">
        <name>Zn(2+)</name>
        <dbReference type="ChEBI" id="CHEBI:29105"/>
    </cofactor>
    <text evidence="8">Binds 1 zinc ion per subunit.</text>
</comment>
<evidence type="ECO:0000256" key="2">
    <source>
        <dbReference type="ARBA" id="ARBA00022723"/>
    </source>
</evidence>
<dbReference type="InterPro" id="IPR036423">
    <property type="entry name" value="SOD-like_Cu/Zn_dom_sf"/>
</dbReference>
<evidence type="ECO:0000313" key="11">
    <source>
        <dbReference type="EMBL" id="MRX56248.1"/>
    </source>
</evidence>
<evidence type="ECO:0000256" key="9">
    <source>
        <dbReference type="SAM" id="SignalP"/>
    </source>
</evidence>
<comment type="function">
    <text evidence="7">Destroys radicals which are normally produced within the cells and which are toxic to biological systems. May play a role in favoring mycobacterial survival in phagocytes.</text>
</comment>
<evidence type="ECO:0000256" key="6">
    <source>
        <dbReference type="ARBA" id="ARBA00023157"/>
    </source>
</evidence>
<comment type="caution">
    <text evidence="11">The sequence shown here is derived from an EMBL/GenBank/DDBJ whole genome shotgun (WGS) entry which is preliminary data.</text>
</comment>
<proteinExistence type="inferred from homology"/>
<keyword evidence="2 8" id="KW-0479">Metal-binding</keyword>
<keyword evidence="5 8" id="KW-0186">Copper</keyword>
<gene>
    <name evidence="11" type="ORF">GJU41_20005</name>
</gene>
<dbReference type="SUPFAM" id="SSF49329">
    <property type="entry name" value="Cu,Zn superoxide dismutase-like"/>
    <property type="match status" value="1"/>
</dbReference>
<dbReference type="CDD" id="cd00305">
    <property type="entry name" value="Cu-Zn_Superoxide_Dismutase"/>
    <property type="match status" value="1"/>
</dbReference>
<feature type="domain" description="Superoxide dismutase copper/zinc binding" evidence="10">
    <location>
        <begin position="56"/>
        <end position="187"/>
    </location>
</feature>
<dbReference type="InterPro" id="IPR024134">
    <property type="entry name" value="SOD_Cu/Zn_/chaperone"/>
</dbReference>
<dbReference type="RefSeq" id="WP_070875929.1">
    <property type="nucleotide sequence ID" value="NZ_CAJGAA010000001.1"/>
</dbReference>
<accession>A0A6I2MD85</accession>
<dbReference type="PROSITE" id="PS00332">
    <property type="entry name" value="SOD_CU_ZN_2"/>
    <property type="match status" value="1"/>
</dbReference>
<dbReference type="AlphaFoldDB" id="A0A6I2MD85"/>
<evidence type="ECO:0000256" key="5">
    <source>
        <dbReference type="ARBA" id="ARBA00023008"/>
    </source>
</evidence>
<evidence type="ECO:0000256" key="4">
    <source>
        <dbReference type="ARBA" id="ARBA00022833"/>
    </source>
</evidence>
<feature type="signal peptide" evidence="9">
    <location>
        <begin position="1"/>
        <end position="23"/>
    </location>
</feature>
<dbReference type="GO" id="GO:0004784">
    <property type="term" value="F:superoxide dismutase activity"/>
    <property type="evidence" value="ECO:0007669"/>
    <property type="project" value="UniProtKB-EC"/>
</dbReference>
<dbReference type="PANTHER" id="PTHR10003">
    <property type="entry name" value="SUPEROXIDE DISMUTASE CU-ZN -RELATED"/>
    <property type="match status" value="1"/>
</dbReference>
<evidence type="ECO:0000259" key="10">
    <source>
        <dbReference type="Pfam" id="PF00080"/>
    </source>
</evidence>
<organism evidence="11 12">
    <name type="scientific">Metabacillus idriensis</name>
    <dbReference type="NCBI Taxonomy" id="324768"/>
    <lineage>
        <taxon>Bacteria</taxon>
        <taxon>Bacillati</taxon>
        <taxon>Bacillota</taxon>
        <taxon>Bacilli</taxon>
        <taxon>Bacillales</taxon>
        <taxon>Bacillaceae</taxon>
        <taxon>Metabacillus</taxon>
    </lineage>
</organism>
<dbReference type="FunFam" id="2.60.40.200:FF:000005">
    <property type="entry name" value="Superoxide dismutase [Cu-Zn]"/>
    <property type="match status" value="1"/>
</dbReference>
<dbReference type="Pfam" id="PF00080">
    <property type="entry name" value="Sod_Cu"/>
    <property type="match status" value="1"/>
</dbReference>
<dbReference type="EMBL" id="WKKF01000010">
    <property type="protein sequence ID" value="MRX56248.1"/>
    <property type="molecule type" value="Genomic_DNA"/>
</dbReference>
<keyword evidence="4 8" id="KW-0862">Zinc</keyword>
<keyword evidence="6" id="KW-1015">Disulfide bond</keyword>
<keyword evidence="8" id="KW-0560">Oxidoreductase</keyword>
<evidence type="ECO:0000256" key="7">
    <source>
        <dbReference type="ARBA" id="ARBA00024900"/>
    </source>
</evidence>
<evidence type="ECO:0000256" key="3">
    <source>
        <dbReference type="ARBA" id="ARBA00022729"/>
    </source>
</evidence>
<keyword evidence="3 9" id="KW-0732">Signal</keyword>
<comment type="similarity">
    <text evidence="1 8">Belongs to the Cu-Zn superoxide dismutase family.</text>
</comment>
<sequence length="189" mass="20076">MNRKSFYTVIIAALLCLSACQSASEIESEDESLPVSEKAVAPVNLDIINSEGVQIGTAALTETSKGVAIRLKAEGLEPGKKAIHLHETGKCEKPDFKSAGGHFNPAQKQHGFDNPKGFHAGDLPNIEIDENGTVDIELHAAEATLKQGKKNSLLDEDGSSIIIHEKEDDYMTDPAGNAGDRIACGAIVN</sequence>
<evidence type="ECO:0000313" key="12">
    <source>
        <dbReference type="Proteomes" id="UP000441585"/>
    </source>
</evidence>
<dbReference type="InterPro" id="IPR001424">
    <property type="entry name" value="SOD_Cu_Zn_dom"/>
</dbReference>
<dbReference type="InterPro" id="IPR018152">
    <property type="entry name" value="SOD_Cu/Zn_BS"/>
</dbReference>
<comment type="catalytic activity">
    <reaction evidence="8">
        <text>2 superoxide + 2 H(+) = H2O2 + O2</text>
        <dbReference type="Rhea" id="RHEA:20696"/>
        <dbReference type="ChEBI" id="CHEBI:15378"/>
        <dbReference type="ChEBI" id="CHEBI:15379"/>
        <dbReference type="ChEBI" id="CHEBI:16240"/>
        <dbReference type="ChEBI" id="CHEBI:18421"/>
        <dbReference type="EC" id="1.15.1.1"/>
    </reaction>
</comment>
<name>A0A6I2MD85_9BACI</name>
<keyword evidence="12" id="KW-1185">Reference proteome</keyword>
<reference evidence="11 12" key="1">
    <citation type="submission" date="2019-11" db="EMBL/GenBank/DDBJ databases">
        <title>Bacillus idriensis genome.</title>
        <authorList>
            <person name="Konopka E.N."/>
            <person name="Newman J.D."/>
        </authorList>
    </citation>
    <scope>NUCLEOTIDE SEQUENCE [LARGE SCALE GENOMIC DNA]</scope>
    <source>
        <strain evidence="11 12">DSM 19097</strain>
    </source>
</reference>
<dbReference type="EC" id="1.15.1.1" evidence="8"/>
<dbReference type="Gene3D" id="2.60.40.200">
    <property type="entry name" value="Superoxide dismutase, copper/zinc binding domain"/>
    <property type="match status" value="1"/>
</dbReference>
<protein>
    <recommendedName>
        <fullName evidence="8">Superoxide dismutase [Cu-Zn]</fullName>
        <ecNumber evidence="8">1.15.1.1</ecNumber>
    </recommendedName>
</protein>
<evidence type="ECO:0000256" key="1">
    <source>
        <dbReference type="ARBA" id="ARBA00010457"/>
    </source>
</evidence>
<evidence type="ECO:0000256" key="8">
    <source>
        <dbReference type="RuleBase" id="RU000393"/>
    </source>
</evidence>